<name>A0AA37M969_9HYPH</name>
<dbReference type="Gene3D" id="3.40.50.1820">
    <property type="entry name" value="alpha/beta hydrolase"/>
    <property type="match status" value="1"/>
</dbReference>
<evidence type="ECO:0000259" key="2">
    <source>
        <dbReference type="Pfam" id="PF00561"/>
    </source>
</evidence>
<reference evidence="3" key="1">
    <citation type="journal article" date="2016" name="Front. Microbiol.">
        <title>Genome Sequence of the Piezophilic, Mesophilic Sulfate-Reducing Bacterium Desulfovibrio indicus J2T.</title>
        <authorList>
            <person name="Cao J."/>
            <person name="Maignien L."/>
            <person name="Shao Z."/>
            <person name="Alain K."/>
            <person name="Jebbar M."/>
        </authorList>
    </citation>
    <scope>NUCLEOTIDE SEQUENCE</scope>
    <source>
        <strain evidence="3">JCM 32048</strain>
    </source>
</reference>
<organism evidence="3 4">
    <name type="scientific">Methylobacterium frigidaeris</name>
    <dbReference type="NCBI Taxonomy" id="2038277"/>
    <lineage>
        <taxon>Bacteria</taxon>
        <taxon>Pseudomonadati</taxon>
        <taxon>Pseudomonadota</taxon>
        <taxon>Alphaproteobacteria</taxon>
        <taxon>Hyphomicrobiales</taxon>
        <taxon>Methylobacteriaceae</taxon>
        <taxon>Methylobacterium</taxon>
    </lineage>
</organism>
<dbReference type="PANTHER" id="PTHR43689">
    <property type="entry name" value="HYDROLASE"/>
    <property type="match status" value="1"/>
</dbReference>
<dbReference type="InterPro" id="IPR029058">
    <property type="entry name" value="AB_hydrolase_fold"/>
</dbReference>
<dbReference type="PRINTS" id="PR00412">
    <property type="entry name" value="EPOXHYDRLASE"/>
</dbReference>
<dbReference type="PANTHER" id="PTHR43689:SF8">
    <property type="entry name" value="ALPHA_BETA-HYDROLASES SUPERFAMILY PROTEIN"/>
    <property type="match status" value="1"/>
</dbReference>
<gene>
    <name evidence="3" type="ORF">MPEAHAMD_7110</name>
</gene>
<feature type="signal peptide" evidence="1">
    <location>
        <begin position="1"/>
        <end position="29"/>
    </location>
</feature>
<dbReference type="EMBL" id="BPQJ01000090">
    <property type="protein sequence ID" value="GJD66911.1"/>
    <property type="molecule type" value="Genomic_DNA"/>
</dbReference>
<dbReference type="Pfam" id="PF00561">
    <property type="entry name" value="Abhydrolase_1"/>
    <property type="match status" value="1"/>
</dbReference>
<dbReference type="InterPro" id="IPR000073">
    <property type="entry name" value="AB_hydrolase_1"/>
</dbReference>
<evidence type="ECO:0000256" key="1">
    <source>
        <dbReference type="SAM" id="SignalP"/>
    </source>
</evidence>
<comment type="caution">
    <text evidence="3">The sequence shown here is derived from an EMBL/GenBank/DDBJ whole genome shotgun (WGS) entry which is preliminary data.</text>
</comment>
<keyword evidence="4" id="KW-1185">Reference proteome</keyword>
<dbReference type="PRINTS" id="PR00111">
    <property type="entry name" value="ABHYDROLASE"/>
</dbReference>
<reference evidence="3" key="2">
    <citation type="submission" date="2021-08" db="EMBL/GenBank/DDBJ databases">
        <authorList>
            <person name="Tani A."/>
            <person name="Ola A."/>
            <person name="Ogura Y."/>
            <person name="Katsura K."/>
            <person name="Hayashi T."/>
        </authorList>
    </citation>
    <scope>NUCLEOTIDE SEQUENCE</scope>
    <source>
        <strain evidence="3">JCM 32048</strain>
    </source>
</reference>
<sequence length="322" mass="35103">MTSPSTTRSLLAPTLLGAAAALGASAVYAVVKTREAEHRHPPIGRFMTIDGVRLHYLERGRGEPLVLIHGNGTMVQDFLVSGIVDELAERYRVILIDRPGYGYSERPRALWTPRAHATLFEKALQRLGVSQAVVLGHSWGSLVALALQAPQMVRSLVLASGYYYPTLRADTVVFSPPAIPVLGDMMRYTAGPVVSRLILPGLIKAMFAPAPVPERFDEKFPKALMLRPSQLRASAEDAALMTPVTVELQERYRDLKLPVVIIAGADDQIADVGRQSERMHRDLPQSAFIVVPGMGHMIHHLAPQQVVEAVDQASAKICSKAA</sequence>
<dbReference type="RefSeq" id="WP_238193779.1">
    <property type="nucleotide sequence ID" value="NZ_BPQJ01000090.1"/>
</dbReference>
<evidence type="ECO:0000313" key="4">
    <source>
        <dbReference type="Proteomes" id="UP001055286"/>
    </source>
</evidence>
<feature type="chain" id="PRO_5041327854" description="AB hydrolase-1 domain-containing protein" evidence="1">
    <location>
        <begin position="30"/>
        <end position="322"/>
    </location>
</feature>
<keyword evidence="1" id="KW-0732">Signal</keyword>
<dbReference type="InterPro" id="IPR000639">
    <property type="entry name" value="Epox_hydrolase-like"/>
</dbReference>
<dbReference type="AlphaFoldDB" id="A0AA37M969"/>
<accession>A0AA37M969</accession>
<evidence type="ECO:0000313" key="3">
    <source>
        <dbReference type="EMBL" id="GJD66911.1"/>
    </source>
</evidence>
<dbReference type="SUPFAM" id="SSF53474">
    <property type="entry name" value="alpha/beta-Hydrolases"/>
    <property type="match status" value="1"/>
</dbReference>
<dbReference type="GO" id="GO:0003824">
    <property type="term" value="F:catalytic activity"/>
    <property type="evidence" value="ECO:0007669"/>
    <property type="project" value="InterPro"/>
</dbReference>
<proteinExistence type="predicted"/>
<protein>
    <recommendedName>
        <fullName evidence="2">AB hydrolase-1 domain-containing protein</fullName>
    </recommendedName>
</protein>
<dbReference type="Proteomes" id="UP001055286">
    <property type="component" value="Unassembled WGS sequence"/>
</dbReference>
<feature type="domain" description="AB hydrolase-1" evidence="2">
    <location>
        <begin position="64"/>
        <end position="302"/>
    </location>
</feature>